<dbReference type="Proteomes" id="UP001155182">
    <property type="component" value="Unassembled WGS sequence"/>
</dbReference>
<gene>
    <name evidence="1" type="ORF">NF867_14820</name>
</gene>
<protein>
    <submittedName>
        <fullName evidence="1">Uncharacterized protein</fullName>
    </submittedName>
</protein>
<dbReference type="EMBL" id="JAMWYS010000053">
    <property type="protein sequence ID" value="MCO4294134.1"/>
    <property type="molecule type" value="Genomic_DNA"/>
</dbReference>
<proteinExistence type="predicted"/>
<dbReference type="RefSeq" id="WP_252589092.1">
    <property type="nucleotide sequence ID" value="NZ_JAMWYS010000053.1"/>
</dbReference>
<evidence type="ECO:0000313" key="2">
    <source>
        <dbReference type="Proteomes" id="UP001155182"/>
    </source>
</evidence>
<reference evidence="1" key="1">
    <citation type="submission" date="2022-06" db="EMBL/GenBank/DDBJ databases">
        <title>Solitalea sp. MAHUQ-68 isolated from rhizospheric soil.</title>
        <authorList>
            <person name="Huq M.A."/>
        </authorList>
    </citation>
    <scope>NUCLEOTIDE SEQUENCE</scope>
    <source>
        <strain evidence="1">MAHUQ-68</strain>
    </source>
</reference>
<keyword evidence="2" id="KW-1185">Reference proteome</keyword>
<name>A0A9X2F3J7_9SPHI</name>
<sequence length="117" mass="13978">MKYLLESQLSSYLRPDKTIEQFIGRIEFPEYSGFRWISIDRDKDEFKLIVHEVFDDSNEIESIYNFSYIEPDDLYGKEIQTFDSLDDALETAERLYSASRNRYLTFGFLDEELNNSK</sequence>
<dbReference type="AlphaFoldDB" id="A0A9X2F3J7"/>
<accession>A0A9X2F3J7</accession>
<organism evidence="1 2">
    <name type="scientific">Solitalea agri</name>
    <dbReference type="NCBI Taxonomy" id="2953739"/>
    <lineage>
        <taxon>Bacteria</taxon>
        <taxon>Pseudomonadati</taxon>
        <taxon>Bacteroidota</taxon>
        <taxon>Sphingobacteriia</taxon>
        <taxon>Sphingobacteriales</taxon>
        <taxon>Sphingobacteriaceae</taxon>
        <taxon>Solitalea</taxon>
    </lineage>
</organism>
<evidence type="ECO:0000313" key="1">
    <source>
        <dbReference type="EMBL" id="MCO4294134.1"/>
    </source>
</evidence>
<comment type="caution">
    <text evidence="1">The sequence shown here is derived from an EMBL/GenBank/DDBJ whole genome shotgun (WGS) entry which is preliminary data.</text>
</comment>